<keyword evidence="3" id="KW-0677">Repeat</keyword>
<keyword evidence="2" id="KW-0479">Metal-binding</keyword>
<dbReference type="InterPro" id="IPR013787">
    <property type="entry name" value="S100_Ca-bd_sub"/>
</dbReference>
<dbReference type="SMART" id="SM01394">
    <property type="entry name" value="S_100"/>
    <property type="match status" value="1"/>
</dbReference>
<dbReference type="InterPro" id="IPR034325">
    <property type="entry name" value="S-100_dom"/>
</dbReference>
<dbReference type="GO" id="GO:0005615">
    <property type="term" value="C:extracellular space"/>
    <property type="evidence" value="ECO:0007669"/>
    <property type="project" value="TreeGrafter"/>
</dbReference>
<sequence length="283" mass="30939">MVWGRGTEQSLHMGTAAPMGLFHRGWGLPGMGLVVTPIQGMGWVGRELKAHPAPWARTASIGAGCSWSTARDGASRLSPLHPSQCPSGLTGRKSILRSHLHLPSGRFKPFPLACPCIPLSQAPLHVSGPGAALRIPLLSRLPQPGSRADSFPSALPYEGHTEAPSSPWLIPAPPQAAMAECTELEWAVQVLVNNFDKYSSRRCCCKKPRRISKKDFRKMLSCELNHMLTDTGNRRAADKLICDLDENKDGRISFEEYWTLIGGIASPIAQIIRQQEQSVKHTK</sequence>
<dbReference type="SUPFAM" id="SSF47473">
    <property type="entry name" value="EF-hand"/>
    <property type="match status" value="1"/>
</dbReference>
<dbReference type="AlphaFoldDB" id="A0A8C6J774"/>
<comment type="similarity">
    <text evidence="1">Belongs to the S-100 family.</text>
</comment>
<keyword evidence="6" id="KW-1185">Reference proteome</keyword>
<proteinExistence type="inferred from homology"/>
<dbReference type="PROSITE" id="PS50222">
    <property type="entry name" value="EF_HAND_2"/>
    <property type="match status" value="1"/>
</dbReference>
<evidence type="ECO:0000256" key="2">
    <source>
        <dbReference type="ARBA" id="ARBA00022723"/>
    </source>
</evidence>
<reference evidence="5" key="1">
    <citation type="submission" date="2020-03" db="EMBL/GenBank/DDBJ databases">
        <title>Melopsittacus undulatus (budgerigar) genome, bMelUnd1, maternal haplotype with Z.</title>
        <authorList>
            <person name="Gedman G."/>
            <person name="Mountcastle J."/>
            <person name="Haase B."/>
            <person name="Formenti G."/>
            <person name="Wright T."/>
            <person name="Apodaca J."/>
            <person name="Pelan S."/>
            <person name="Chow W."/>
            <person name="Rhie A."/>
            <person name="Howe K."/>
            <person name="Fedrigo O."/>
            <person name="Jarvis E.D."/>
        </authorList>
    </citation>
    <scope>NUCLEOTIDE SEQUENCE [LARGE SCALE GENOMIC DNA]</scope>
</reference>
<dbReference type="Ensembl" id="ENSMUNT00000008440.2">
    <property type="protein sequence ID" value="ENSMUNP00000007286.1"/>
    <property type="gene ID" value="ENSMUNG00000005844.2"/>
</dbReference>
<dbReference type="PROSITE" id="PS00303">
    <property type="entry name" value="S100_CABP"/>
    <property type="match status" value="1"/>
</dbReference>
<accession>A0A8C6J774</accession>
<keyword evidence="4" id="KW-0106">Calcium</keyword>
<dbReference type="PANTHER" id="PTHR11639:SF76">
    <property type="entry name" value="PROTEIN S100-A16"/>
    <property type="match status" value="1"/>
</dbReference>
<evidence type="ECO:0000313" key="5">
    <source>
        <dbReference type="Ensembl" id="ENSMUNP00000007286.1"/>
    </source>
</evidence>
<dbReference type="GO" id="GO:0048306">
    <property type="term" value="F:calcium-dependent protein binding"/>
    <property type="evidence" value="ECO:0007669"/>
    <property type="project" value="TreeGrafter"/>
</dbReference>
<dbReference type="GO" id="GO:0048471">
    <property type="term" value="C:perinuclear region of cytoplasm"/>
    <property type="evidence" value="ECO:0007669"/>
    <property type="project" value="TreeGrafter"/>
</dbReference>
<name>A0A8C6J774_MELUD</name>
<dbReference type="GO" id="GO:0046914">
    <property type="term" value="F:transition metal ion binding"/>
    <property type="evidence" value="ECO:0007669"/>
    <property type="project" value="InterPro"/>
</dbReference>
<gene>
    <name evidence="5" type="primary">LOC101871653</name>
</gene>
<evidence type="ECO:0000256" key="4">
    <source>
        <dbReference type="ARBA" id="ARBA00022837"/>
    </source>
</evidence>
<reference evidence="5" key="2">
    <citation type="submission" date="2025-08" db="UniProtKB">
        <authorList>
            <consortium name="Ensembl"/>
        </authorList>
    </citation>
    <scope>IDENTIFICATION</scope>
</reference>
<reference evidence="5" key="3">
    <citation type="submission" date="2025-09" db="UniProtKB">
        <authorList>
            <consortium name="Ensembl"/>
        </authorList>
    </citation>
    <scope>IDENTIFICATION</scope>
</reference>
<dbReference type="InterPro" id="IPR001751">
    <property type="entry name" value="S100/CaBP7/8-like_CS"/>
</dbReference>
<dbReference type="GO" id="GO:0005509">
    <property type="term" value="F:calcium ion binding"/>
    <property type="evidence" value="ECO:0007669"/>
    <property type="project" value="InterPro"/>
</dbReference>
<dbReference type="PANTHER" id="PTHR11639">
    <property type="entry name" value="S100 CALCIUM-BINDING PROTEIN"/>
    <property type="match status" value="1"/>
</dbReference>
<dbReference type="InterPro" id="IPR011992">
    <property type="entry name" value="EF-hand-dom_pair"/>
</dbReference>
<dbReference type="Pfam" id="PF01023">
    <property type="entry name" value="S_100"/>
    <property type="match status" value="1"/>
</dbReference>
<dbReference type="InterPro" id="IPR002048">
    <property type="entry name" value="EF_hand_dom"/>
</dbReference>
<dbReference type="Proteomes" id="UP000694405">
    <property type="component" value="Unassembled WGS sequence"/>
</dbReference>
<protein>
    <submittedName>
        <fullName evidence="5">Uncharacterized protein</fullName>
    </submittedName>
</protein>
<evidence type="ECO:0000313" key="6">
    <source>
        <dbReference type="Proteomes" id="UP000694405"/>
    </source>
</evidence>
<dbReference type="Gene3D" id="1.10.238.10">
    <property type="entry name" value="EF-hand"/>
    <property type="match status" value="1"/>
</dbReference>
<dbReference type="InterPro" id="IPR018247">
    <property type="entry name" value="EF_Hand_1_Ca_BS"/>
</dbReference>
<evidence type="ECO:0000256" key="1">
    <source>
        <dbReference type="ARBA" id="ARBA00007323"/>
    </source>
</evidence>
<dbReference type="CDD" id="cd00213">
    <property type="entry name" value="S-100"/>
    <property type="match status" value="1"/>
</dbReference>
<evidence type="ECO:0000256" key="3">
    <source>
        <dbReference type="ARBA" id="ARBA00022737"/>
    </source>
</evidence>
<organism evidence="5 6">
    <name type="scientific">Melopsittacus undulatus</name>
    <name type="common">Budgerigar</name>
    <name type="synonym">Psittacus undulatus</name>
    <dbReference type="NCBI Taxonomy" id="13146"/>
    <lineage>
        <taxon>Eukaryota</taxon>
        <taxon>Metazoa</taxon>
        <taxon>Chordata</taxon>
        <taxon>Craniata</taxon>
        <taxon>Vertebrata</taxon>
        <taxon>Euteleostomi</taxon>
        <taxon>Archelosauria</taxon>
        <taxon>Archosauria</taxon>
        <taxon>Dinosauria</taxon>
        <taxon>Saurischia</taxon>
        <taxon>Theropoda</taxon>
        <taxon>Coelurosauria</taxon>
        <taxon>Aves</taxon>
        <taxon>Neognathae</taxon>
        <taxon>Neoaves</taxon>
        <taxon>Telluraves</taxon>
        <taxon>Australaves</taxon>
        <taxon>Psittaciformes</taxon>
        <taxon>Psittaculidae</taxon>
        <taxon>Melopsittacus</taxon>
    </lineage>
</organism>
<dbReference type="PROSITE" id="PS00018">
    <property type="entry name" value="EF_HAND_1"/>
    <property type="match status" value="1"/>
</dbReference>